<sequence length="79" mass="9127">MSKHTAESGLANAEQAIEELQTKLAFQEHTIEELNEALTHQQYQIEKLQVQFKHILDRVKTMEPSNIAKMSEEVPPPHY</sequence>
<dbReference type="RefSeq" id="WP_075607863.1">
    <property type="nucleotide sequence ID" value="NZ_CP052766.1"/>
</dbReference>
<dbReference type="Gene3D" id="1.20.5.300">
    <property type="match status" value="1"/>
</dbReference>
<proteinExistence type="inferred from homology"/>
<dbReference type="HAMAP" id="MF_00715">
    <property type="entry name" value="SlyX"/>
    <property type="match status" value="1"/>
</dbReference>
<evidence type="ECO:0000256" key="1">
    <source>
        <dbReference type="HAMAP-Rule" id="MF_00715"/>
    </source>
</evidence>
<name>A0A6M4ME08_9ALTE</name>
<keyword evidence="2" id="KW-0175">Coiled coil</keyword>
<dbReference type="Pfam" id="PF04102">
    <property type="entry name" value="SlyX"/>
    <property type="match status" value="1"/>
</dbReference>
<dbReference type="PANTHER" id="PTHR36508:SF1">
    <property type="entry name" value="PROTEIN SLYX"/>
    <property type="match status" value="1"/>
</dbReference>
<dbReference type="KEGG" id="apel:CA267_008625"/>
<feature type="coiled-coil region" evidence="2">
    <location>
        <begin position="3"/>
        <end position="51"/>
    </location>
</feature>
<dbReference type="Proteomes" id="UP000219285">
    <property type="component" value="Chromosome"/>
</dbReference>
<evidence type="ECO:0000256" key="2">
    <source>
        <dbReference type="SAM" id="Coils"/>
    </source>
</evidence>
<evidence type="ECO:0000313" key="3">
    <source>
        <dbReference type="EMBL" id="QJR80840.1"/>
    </source>
</evidence>
<dbReference type="AlphaFoldDB" id="A0A6M4ME08"/>
<reference evidence="4" key="1">
    <citation type="submission" date="2014-12" db="EMBL/GenBank/DDBJ databases">
        <title>Complete genome sequence of a multi-drug resistant Klebsiella pneumoniae.</title>
        <authorList>
            <person name="Hua X."/>
            <person name="Chen Q."/>
            <person name="Li X."/>
            <person name="Feng Y."/>
            <person name="Ruan Z."/>
            <person name="Yu Y."/>
        </authorList>
    </citation>
    <scope>NUCLEOTIDE SEQUENCE [LARGE SCALE GENOMIC DNA]</scope>
    <source>
        <strain evidence="4">5.12</strain>
    </source>
</reference>
<evidence type="ECO:0000313" key="4">
    <source>
        <dbReference type="Proteomes" id="UP000219285"/>
    </source>
</evidence>
<reference evidence="3 4" key="2">
    <citation type="submission" date="2020-04" db="EMBL/GenBank/DDBJ databases">
        <title>Complete genome sequence of Alteromonas pelagimontana 5.12T.</title>
        <authorList>
            <person name="Sinha R.K."/>
            <person name="Krishnan K.P."/>
            <person name="Kurian J.P."/>
        </authorList>
    </citation>
    <scope>NUCLEOTIDE SEQUENCE [LARGE SCALE GENOMIC DNA]</scope>
    <source>
        <strain evidence="3 4">5.12</strain>
    </source>
</reference>
<protein>
    <recommendedName>
        <fullName evidence="1">Protein SlyX homolog</fullName>
    </recommendedName>
</protein>
<gene>
    <name evidence="1" type="primary">slyX</name>
    <name evidence="3" type="ORF">CA267_008625</name>
</gene>
<organism evidence="3 4">
    <name type="scientific">Alteromonas pelagimontana</name>
    <dbReference type="NCBI Taxonomy" id="1858656"/>
    <lineage>
        <taxon>Bacteria</taxon>
        <taxon>Pseudomonadati</taxon>
        <taxon>Pseudomonadota</taxon>
        <taxon>Gammaproteobacteria</taxon>
        <taxon>Alteromonadales</taxon>
        <taxon>Alteromonadaceae</taxon>
        <taxon>Alteromonas/Salinimonas group</taxon>
        <taxon>Alteromonas</taxon>
    </lineage>
</organism>
<dbReference type="OrthoDB" id="5771733at2"/>
<dbReference type="PANTHER" id="PTHR36508">
    <property type="entry name" value="PROTEIN SLYX"/>
    <property type="match status" value="1"/>
</dbReference>
<keyword evidence="4" id="KW-1185">Reference proteome</keyword>
<dbReference type="InterPro" id="IPR007236">
    <property type="entry name" value="SlyX"/>
</dbReference>
<dbReference type="EMBL" id="CP052766">
    <property type="protein sequence ID" value="QJR80840.1"/>
    <property type="molecule type" value="Genomic_DNA"/>
</dbReference>
<comment type="similarity">
    <text evidence="1">Belongs to the SlyX family.</text>
</comment>
<accession>A0A6M4ME08</accession>